<dbReference type="InterPro" id="IPR029787">
    <property type="entry name" value="Nucleotide_cyclase"/>
</dbReference>
<sequence>MDENAPNTAGRFALAYVTGALLLASYAAWHYLMGHYARILLPALLGLLMLVAAVLRLAVVNHPRLPAYLALIAGYLLLALELPWLEESATLWVGLAPVLSALLLPLMPALTLNVALAPAWLLLCGAPPFSDLSLAYLASMALVPLALWEQRRQRALMLATDPRDRDCQALSSDGLHAHLDSEFQRTELLHQSLAIVVIHLPQVEMANEQFGSRARQALLDTLCREVRRCSRRHDFLGRQTLSTFWLVLPDTSESGAQLVQQRILQALEPVVLVDTGPLRSRMGLCQRLPGEDWQRFRRRLQDLTQRLETQ</sequence>
<keyword evidence="1" id="KW-1133">Transmembrane helix</keyword>
<dbReference type="RefSeq" id="WP_089684577.1">
    <property type="nucleotide sequence ID" value="NZ_FNES01000004.1"/>
</dbReference>
<name>A0A1G8TGE7_9GAMM</name>
<dbReference type="PROSITE" id="PS50887">
    <property type="entry name" value="GGDEF"/>
    <property type="match status" value="1"/>
</dbReference>
<feature type="transmembrane region" description="Helical" evidence="1">
    <location>
        <begin position="39"/>
        <end position="59"/>
    </location>
</feature>
<dbReference type="Proteomes" id="UP000198525">
    <property type="component" value="Unassembled WGS sequence"/>
</dbReference>
<feature type="domain" description="GGDEF" evidence="2">
    <location>
        <begin position="191"/>
        <end position="310"/>
    </location>
</feature>
<proteinExistence type="predicted"/>
<dbReference type="InterPro" id="IPR043128">
    <property type="entry name" value="Rev_trsase/Diguanyl_cyclase"/>
</dbReference>
<evidence type="ECO:0000256" key="1">
    <source>
        <dbReference type="SAM" id="Phobius"/>
    </source>
</evidence>
<protein>
    <submittedName>
        <fullName evidence="3">GGDEF domain-containing protein, diguanylate cyclase (C-di-GMP synthetase) or its enzymatically inactive variants</fullName>
    </submittedName>
</protein>
<evidence type="ECO:0000259" key="2">
    <source>
        <dbReference type="PROSITE" id="PS50887"/>
    </source>
</evidence>
<feature type="transmembrane region" description="Helical" evidence="1">
    <location>
        <begin position="92"/>
        <end position="123"/>
    </location>
</feature>
<dbReference type="SUPFAM" id="SSF55073">
    <property type="entry name" value="Nucleotide cyclase"/>
    <property type="match status" value="1"/>
</dbReference>
<gene>
    <name evidence="3" type="ORF">SAMN04487954_104284</name>
</gene>
<evidence type="ECO:0000313" key="3">
    <source>
        <dbReference type="EMBL" id="SDJ39985.1"/>
    </source>
</evidence>
<feature type="transmembrane region" description="Helical" evidence="1">
    <location>
        <begin position="129"/>
        <end position="148"/>
    </location>
</feature>
<dbReference type="AlphaFoldDB" id="A0A1G8TGE7"/>
<feature type="transmembrane region" description="Helical" evidence="1">
    <location>
        <begin position="65"/>
        <end position="85"/>
    </location>
</feature>
<feature type="transmembrane region" description="Helical" evidence="1">
    <location>
        <begin position="12"/>
        <end position="32"/>
    </location>
</feature>
<organism evidence="3 4">
    <name type="scientific">Billgrantia gudaonensis</name>
    <dbReference type="NCBI Taxonomy" id="376427"/>
    <lineage>
        <taxon>Bacteria</taxon>
        <taxon>Pseudomonadati</taxon>
        <taxon>Pseudomonadota</taxon>
        <taxon>Gammaproteobacteria</taxon>
        <taxon>Oceanospirillales</taxon>
        <taxon>Halomonadaceae</taxon>
        <taxon>Billgrantia</taxon>
    </lineage>
</organism>
<dbReference type="EMBL" id="FNES01000004">
    <property type="protein sequence ID" value="SDJ39985.1"/>
    <property type="molecule type" value="Genomic_DNA"/>
</dbReference>
<dbReference type="STRING" id="376427.SAMN04487954_104284"/>
<dbReference type="InterPro" id="IPR000160">
    <property type="entry name" value="GGDEF_dom"/>
</dbReference>
<keyword evidence="4" id="KW-1185">Reference proteome</keyword>
<dbReference type="Gene3D" id="3.30.70.270">
    <property type="match status" value="1"/>
</dbReference>
<accession>A0A1G8TGE7</accession>
<dbReference type="Pfam" id="PF00990">
    <property type="entry name" value="GGDEF"/>
    <property type="match status" value="1"/>
</dbReference>
<keyword evidence="1" id="KW-0472">Membrane</keyword>
<keyword evidence="1" id="KW-0812">Transmembrane</keyword>
<evidence type="ECO:0000313" key="4">
    <source>
        <dbReference type="Proteomes" id="UP000198525"/>
    </source>
</evidence>
<reference evidence="3 4" key="1">
    <citation type="submission" date="2016-10" db="EMBL/GenBank/DDBJ databases">
        <authorList>
            <person name="de Groot N.N."/>
        </authorList>
    </citation>
    <scope>NUCLEOTIDE SEQUENCE [LARGE SCALE GENOMIC DNA]</scope>
    <source>
        <strain evidence="3 4">CGMCC 1.6133</strain>
    </source>
</reference>
<dbReference type="OrthoDB" id="6181977at2"/>